<proteinExistence type="predicted"/>
<dbReference type="PANTHER" id="PTHR33064">
    <property type="entry name" value="POL PROTEIN"/>
    <property type="match status" value="1"/>
</dbReference>
<dbReference type="InterPro" id="IPR043502">
    <property type="entry name" value="DNA/RNA_pol_sf"/>
</dbReference>
<dbReference type="InterPro" id="IPR043128">
    <property type="entry name" value="Rev_trsase/Diguanyl_cyclase"/>
</dbReference>
<reference evidence="1" key="1">
    <citation type="submission" date="2018-05" db="EMBL/GenBank/DDBJ databases">
        <title>Draft genome of Mucuna pruriens seed.</title>
        <authorList>
            <person name="Nnadi N.E."/>
            <person name="Vos R."/>
            <person name="Hasami M.H."/>
            <person name="Devisetty U.K."/>
            <person name="Aguiy J.C."/>
        </authorList>
    </citation>
    <scope>NUCLEOTIDE SEQUENCE [LARGE SCALE GENOMIC DNA]</scope>
    <source>
        <strain evidence="1">JCA_2017</strain>
    </source>
</reference>
<dbReference type="Gene3D" id="3.30.70.270">
    <property type="match status" value="2"/>
</dbReference>
<protein>
    <submittedName>
        <fullName evidence="1">Retrovirus-related Pol polyprotein from transposon 17.6</fullName>
    </submittedName>
</protein>
<dbReference type="EMBL" id="QJKJ01003488">
    <property type="protein sequence ID" value="RDX98252.1"/>
    <property type="molecule type" value="Genomic_DNA"/>
</dbReference>
<dbReference type="OrthoDB" id="1709213at2759"/>
<accession>A0A371H607</accession>
<sequence length="137" mass="15696">MPFGLCNAPSTFQHCMTSIFSDLLQDCMEVFKDDFMVCIDTNLMLNFEKCHFMVIEGIVLGHLVSNRAIKVDKSKININTSLPNLTFVLEVHSFLGHVGFYKRFIKNFSKIALPLSKLLRKDVDFTFDQPVLRLSKS</sequence>
<dbReference type="PANTHER" id="PTHR33064:SF39">
    <property type="match status" value="1"/>
</dbReference>
<dbReference type="Proteomes" id="UP000257109">
    <property type="component" value="Unassembled WGS sequence"/>
</dbReference>
<evidence type="ECO:0000313" key="1">
    <source>
        <dbReference type="EMBL" id="RDX98252.1"/>
    </source>
</evidence>
<comment type="caution">
    <text evidence="1">The sequence shown here is derived from an EMBL/GenBank/DDBJ whole genome shotgun (WGS) entry which is preliminary data.</text>
</comment>
<dbReference type="SUPFAM" id="SSF56672">
    <property type="entry name" value="DNA/RNA polymerases"/>
    <property type="match status" value="1"/>
</dbReference>
<dbReference type="AlphaFoldDB" id="A0A371H607"/>
<feature type="non-terminal residue" evidence="1">
    <location>
        <position position="1"/>
    </location>
</feature>
<dbReference type="InterPro" id="IPR051320">
    <property type="entry name" value="Viral_Replic_Matur_Polypro"/>
</dbReference>
<gene>
    <name evidence="1" type="primary">pol</name>
    <name evidence="1" type="ORF">CR513_18862</name>
</gene>
<keyword evidence="2" id="KW-1185">Reference proteome</keyword>
<evidence type="ECO:0000313" key="2">
    <source>
        <dbReference type="Proteomes" id="UP000257109"/>
    </source>
</evidence>
<organism evidence="1 2">
    <name type="scientific">Mucuna pruriens</name>
    <name type="common">Velvet bean</name>
    <name type="synonym">Dolichos pruriens</name>
    <dbReference type="NCBI Taxonomy" id="157652"/>
    <lineage>
        <taxon>Eukaryota</taxon>
        <taxon>Viridiplantae</taxon>
        <taxon>Streptophyta</taxon>
        <taxon>Embryophyta</taxon>
        <taxon>Tracheophyta</taxon>
        <taxon>Spermatophyta</taxon>
        <taxon>Magnoliopsida</taxon>
        <taxon>eudicotyledons</taxon>
        <taxon>Gunneridae</taxon>
        <taxon>Pentapetalae</taxon>
        <taxon>rosids</taxon>
        <taxon>fabids</taxon>
        <taxon>Fabales</taxon>
        <taxon>Fabaceae</taxon>
        <taxon>Papilionoideae</taxon>
        <taxon>50 kb inversion clade</taxon>
        <taxon>NPAAA clade</taxon>
        <taxon>indigoferoid/millettioid clade</taxon>
        <taxon>Phaseoleae</taxon>
        <taxon>Mucuna</taxon>
    </lineage>
</organism>
<name>A0A371H607_MUCPR</name>